<gene>
    <name evidence="3" type="ORF">CCAM_LOCUS1643</name>
</gene>
<keyword evidence="4" id="KW-1185">Reference proteome</keyword>
<dbReference type="OrthoDB" id="1933881at2759"/>
<dbReference type="Proteomes" id="UP000595140">
    <property type="component" value="Unassembled WGS sequence"/>
</dbReference>
<dbReference type="InterPro" id="IPR012337">
    <property type="entry name" value="RNaseH-like_sf"/>
</dbReference>
<feature type="domain" description="RNase H type-1" evidence="2">
    <location>
        <begin position="358"/>
        <end position="477"/>
    </location>
</feature>
<feature type="region of interest" description="Disordered" evidence="1">
    <location>
        <begin position="1"/>
        <end position="81"/>
    </location>
</feature>
<feature type="compositionally biased region" description="Low complexity" evidence="1">
    <location>
        <begin position="66"/>
        <end position="77"/>
    </location>
</feature>
<dbReference type="Pfam" id="PF13456">
    <property type="entry name" value="RVT_3"/>
    <property type="match status" value="1"/>
</dbReference>
<dbReference type="Gene3D" id="3.30.420.10">
    <property type="entry name" value="Ribonuclease H-like superfamily/Ribonuclease H"/>
    <property type="match status" value="1"/>
</dbReference>
<protein>
    <recommendedName>
        <fullName evidence="2">RNase H type-1 domain-containing protein</fullName>
    </recommendedName>
</protein>
<sequence>MGKIRSKKNRIAAKARASLEGKGELSPQDLRHQITLSQFMHETPEKSCEQSLYSKASKSSHPVPKGSQSEEFGESSGCPSEDARNILKLRKDMEELKKQVDKDGSFGPTVEVISPFTARVMKAKLPRGVKAPKIHYTGITDPNDHLAAYQTHMLMHSMKDEIQCRLFVGTLEGPTIKWFLTLPNGTIDCFKDLAQFFLNAYGGRDGTKGSEKKNEKAEASTISIPMLKPLVPGEAAQVAEIKECSVNVLYWEAAQHLGVKKEDLTKLNMPLSRFTRDIIEPEGSIKLDVIIGAVLRDPSSSGRVIKWAMVLSQYDILYQPRSSKKGQVIADFMVECTARGKLEGKEASKEKEIWEMHSDGSCTKDGSRGGTVLTSPDGFKAYHAFMFMFRATNNEVEYEALIGGIKVALFMKIKNIHIKSDSKMVIGQLNGEMEAKEGRLKKYKDCARTFLDKFEYYELIYVPGEENTEADMLAKLCRTIPVHMESMVRQHEKMYPVWEEAVHVLEISDPGTTWMSPLFIYLEKGELPVDP</sequence>
<dbReference type="GO" id="GO:0004523">
    <property type="term" value="F:RNA-DNA hybrid ribonuclease activity"/>
    <property type="evidence" value="ECO:0007669"/>
    <property type="project" value="InterPro"/>
</dbReference>
<feature type="compositionally biased region" description="Polar residues" evidence="1">
    <location>
        <begin position="49"/>
        <end position="60"/>
    </location>
</feature>
<dbReference type="EMBL" id="OOIL02000049">
    <property type="protein sequence ID" value="VFQ59867.1"/>
    <property type="molecule type" value="Genomic_DNA"/>
</dbReference>
<evidence type="ECO:0000313" key="3">
    <source>
        <dbReference type="EMBL" id="VFQ59867.1"/>
    </source>
</evidence>
<proteinExistence type="predicted"/>
<dbReference type="AlphaFoldDB" id="A0A484K9F4"/>
<dbReference type="PANTHER" id="PTHR48475">
    <property type="entry name" value="RIBONUCLEASE H"/>
    <property type="match status" value="1"/>
</dbReference>
<dbReference type="SUPFAM" id="SSF53098">
    <property type="entry name" value="Ribonuclease H-like"/>
    <property type="match status" value="1"/>
</dbReference>
<evidence type="ECO:0000256" key="1">
    <source>
        <dbReference type="SAM" id="MobiDB-lite"/>
    </source>
</evidence>
<evidence type="ECO:0000313" key="4">
    <source>
        <dbReference type="Proteomes" id="UP000595140"/>
    </source>
</evidence>
<accession>A0A484K9F4</accession>
<reference evidence="3 4" key="1">
    <citation type="submission" date="2018-04" db="EMBL/GenBank/DDBJ databases">
        <authorList>
            <person name="Vogel A."/>
        </authorList>
    </citation>
    <scope>NUCLEOTIDE SEQUENCE [LARGE SCALE GENOMIC DNA]</scope>
</reference>
<feature type="compositionally biased region" description="Basic residues" evidence="1">
    <location>
        <begin position="1"/>
        <end position="13"/>
    </location>
</feature>
<dbReference type="PANTHER" id="PTHR48475:SF2">
    <property type="entry name" value="RIBONUCLEASE H"/>
    <property type="match status" value="1"/>
</dbReference>
<dbReference type="GO" id="GO:0003676">
    <property type="term" value="F:nucleic acid binding"/>
    <property type="evidence" value="ECO:0007669"/>
    <property type="project" value="InterPro"/>
</dbReference>
<dbReference type="InterPro" id="IPR002156">
    <property type="entry name" value="RNaseH_domain"/>
</dbReference>
<evidence type="ECO:0000259" key="2">
    <source>
        <dbReference type="Pfam" id="PF13456"/>
    </source>
</evidence>
<name>A0A484K9F4_9ASTE</name>
<dbReference type="InterPro" id="IPR036397">
    <property type="entry name" value="RNaseH_sf"/>
</dbReference>
<organism evidence="3 4">
    <name type="scientific">Cuscuta campestris</name>
    <dbReference type="NCBI Taxonomy" id="132261"/>
    <lineage>
        <taxon>Eukaryota</taxon>
        <taxon>Viridiplantae</taxon>
        <taxon>Streptophyta</taxon>
        <taxon>Embryophyta</taxon>
        <taxon>Tracheophyta</taxon>
        <taxon>Spermatophyta</taxon>
        <taxon>Magnoliopsida</taxon>
        <taxon>eudicotyledons</taxon>
        <taxon>Gunneridae</taxon>
        <taxon>Pentapetalae</taxon>
        <taxon>asterids</taxon>
        <taxon>lamiids</taxon>
        <taxon>Solanales</taxon>
        <taxon>Convolvulaceae</taxon>
        <taxon>Cuscuteae</taxon>
        <taxon>Cuscuta</taxon>
        <taxon>Cuscuta subgen. Grammica</taxon>
        <taxon>Cuscuta sect. Cleistogrammica</taxon>
    </lineage>
</organism>
<dbReference type="CDD" id="cd09279">
    <property type="entry name" value="RNase_HI_like"/>
    <property type="match status" value="1"/>
</dbReference>